<protein>
    <submittedName>
        <fullName evidence="1">Regulator of CtrA degradation</fullName>
    </submittedName>
</protein>
<dbReference type="OrthoDB" id="9799531at2"/>
<reference evidence="1 2" key="1">
    <citation type="submission" date="2019-07" db="EMBL/GenBank/DDBJ databases">
        <title>Genomic Encyclopedia of Archaeal and Bacterial Type Strains, Phase II (KMG-II): from individual species to whole genera.</title>
        <authorList>
            <person name="Goeker M."/>
        </authorList>
    </citation>
    <scope>NUCLEOTIDE SEQUENCE [LARGE SCALE GENOMIC DNA]</scope>
    <source>
        <strain evidence="1 2">ATCC BAA-252</strain>
    </source>
</reference>
<dbReference type="EMBL" id="VLLF01000009">
    <property type="protein sequence ID" value="TWI82255.1"/>
    <property type="molecule type" value="Genomic_DNA"/>
</dbReference>
<evidence type="ECO:0000313" key="1">
    <source>
        <dbReference type="EMBL" id="TWI82255.1"/>
    </source>
</evidence>
<dbReference type="InterPro" id="IPR038301">
    <property type="entry name" value="AraC-like_sf"/>
</dbReference>
<dbReference type="AlphaFoldDB" id="A0A562SLR6"/>
<dbReference type="Gene3D" id="1.10.8.930">
    <property type="entry name" value="Protein of unknown function DUF1465"/>
    <property type="match status" value="1"/>
</dbReference>
<dbReference type="Pfam" id="PF07323">
    <property type="entry name" value="DUF1465"/>
    <property type="match status" value="1"/>
</dbReference>
<name>A0A562SLR6_9HYPH</name>
<sequence length="178" mass="19868">MTDDTRTVGQSPDAVHIAHRLASSDNFMTLFQEGMSLVEETAVYLDGDGREEAKFLARPASLAYATESMRLTTRLMQLASWLLLQRAVNEGEMTREQAGSDKNKVRLEKLSSATSSPAFGDLPSNLKALIERSIRLQERIVHLDKMLYREEKPELEAANDGNPVAEHLNRLHAAFGKL</sequence>
<accession>A0A562SLR6</accession>
<keyword evidence="2" id="KW-1185">Reference proteome</keyword>
<dbReference type="Proteomes" id="UP000320593">
    <property type="component" value="Unassembled WGS sequence"/>
</dbReference>
<evidence type="ECO:0000313" key="2">
    <source>
        <dbReference type="Proteomes" id="UP000320593"/>
    </source>
</evidence>
<comment type="caution">
    <text evidence="1">The sequence shown here is derived from an EMBL/GenBank/DDBJ whole genome shotgun (WGS) entry which is preliminary data.</text>
</comment>
<organism evidence="1 2">
    <name type="scientific">Roseibium hamelinense</name>
    <dbReference type="NCBI Taxonomy" id="150831"/>
    <lineage>
        <taxon>Bacteria</taxon>
        <taxon>Pseudomonadati</taxon>
        <taxon>Pseudomonadota</taxon>
        <taxon>Alphaproteobacteria</taxon>
        <taxon>Hyphomicrobiales</taxon>
        <taxon>Stappiaceae</taxon>
        <taxon>Roseibium</taxon>
    </lineage>
</organism>
<dbReference type="RefSeq" id="WP_145346067.1">
    <property type="nucleotide sequence ID" value="NZ_SMLY01000084.1"/>
</dbReference>
<gene>
    <name evidence="1" type="ORF">JM93_03603</name>
</gene>
<dbReference type="InterPro" id="IPR010848">
    <property type="entry name" value="DUF1465"/>
</dbReference>
<proteinExistence type="predicted"/>